<keyword evidence="1" id="KW-1133">Transmembrane helix</keyword>
<feature type="transmembrane region" description="Helical" evidence="1">
    <location>
        <begin position="44"/>
        <end position="64"/>
    </location>
</feature>
<gene>
    <name evidence="2" type="ORF">ACFQ0E_00930</name>
</gene>
<organism evidence="2 3">
    <name type="scientific">Lysobacter brunescens</name>
    <dbReference type="NCBI Taxonomy" id="262323"/>
    <lineage>
        <taxon>Bacteria</taxon>
        <taxon>Pseudomonadati</taxon>
        <taxon>Pseudomonadota</taxon>
        <taxon>Gammaproteobacteria</taxon>
        <taxon>Lysobacterales</taxon>
        <taxon>Lysobacteraceae</taxon>
        <taxon>Lysobacter</taxon>
    </lineage>
</organism>
<keyword evidence="1" id="KW-0812">Transmembrane</keyword>
<proteinExistence type="predicted"/>
<dbReference type="Proteomes" id="UP001597110">
    <property type="component" value="Unassembled WGS sequence"/>
</dbReference>
<feature type="transmembrane region" description="Helical" evidence="1">
    <location>
        <begin position="91"/>
        <end position="109"/>
    </location>
</feature>
<feature type="transmembrane region" description="Helical" evidence="1">
    <location>
        <begin position="7"/>
        <end position="29"/>
    </location>
</feature>
<dbReference type="RefSeq" id="WP_386821828.1">
    <property type="nucleotide sequence ID" value="NZ_JBHTIF010000001.1"/>
</dbReference>
<evidence type="ECO:0000256" key="1">
    <source>
        <dbReference type="SAM" id="Phobius"/>
    </source>
</evidence>
<sequence length="270" mass="30023">MSNARRWVRWIQYGALAIVVGAIAADFLFQDRYPEAFAWVERGFMMLVAVPVGFMVLGLGWQALSDLTRSPTEGVTGPVEVSLHAPRVGQWVVVLILILGGAACVWFYLTWPERDPDFTPVAAWALHLQIMVGLFVLIWAVLLLGFLSMAIRKAPWFVLTPRGFLYAPGGVSPGFVRWEDVTGLRETEIVSGRGRQSPQLERVLAIGLRDPSKYSARYNPMLGLLVRLGGQLYAAQTEGPADILINPADFGARYDEIRARMEALHAEARR</sequence>
<feature type="transmembrane region" description="Helical" evidence="1">
    <location>
        <begin position="121"/>
        <end position="147"/>
    </location>
</feature>
<protein>
    <recommendedName>
        <fullName evidence="4">Bacterial Pleckstrin homology domain-containing protein</fullName>
    </recommendedName>
</protein>
<dbReference type="EMBL" id="JBHTIF010000001">
    <property type="protein sequence ID" value="MFD0724151.1"/>
    <property type="molecule type" value="Genomic_DNA"/>
</dbReference>
<reference evidence="3" key="1">
    <citation type="journal article" date="2019" name="Int. J. Syst. Evol. Microbiol.">
        <title>The Global Catalogue of Microorganisms (GCM) 10K type strain sequencing project: providing services to taxonomists for standard genome sequencing and annotation.</title>
        <authorList>
            <consortium name="The Broad Institute Genomics Platform"/>
            <consortium name="The Broad Institute Genome Sequencing Center for Infectious Disease"/>
            <person name="Wu L."/>
            <person name="Ma J."/>
        </authorList>
    </citation>
    <scope>NUCLEOTIDE SEQUENCE [LARGE SCALE GENOMIC DNA]</scope>
    <source>
        <strain evidence="3">CCUG 55585</strain>
    </source>
</reference>
<comment type="caution">
    <text evidence="2">The sequence shown here is derived from an EMBL/GenBank/DDBJ whole genome shotgun (WGS) entry which is preliminary data.</text>
</comment>
<name>A0ABW2Y6P5_9GAMM</name>
<evidence type="ECO:0000313" key="3">
    <source>
        <dbReference type="Proteomes" id="UP001597110"/>
    </source>
</evidence>
<keyword evidence="3" id="KW-1185">Reference proteome</keyword>
<evidence type="ECO:0008006" key="4">
    <source>
        <dbReference type="Google" id="ProtNLM"/>
    </source>
</evidence>
<keyword evidence="1" id="KW-0472">Membrane</keyword>
<evidence type="ECO:0000313" key="2">
    <source>
        <dbReference type="EMBL" id="MFD0724151.1"/>
    </source>
</evidence>
<accession>A0ABW2Y6P5</accession>